<dbReference type="InterPro" id="IPR036864">
    <property type="entry name" value="Zn2-C6_fun-type_DNA-bd_sf"/>
</dbReference>
<feature type="compositionally biased region" description="Basic and acidic residues" evidence="5">
    <location>
        <begin position="136"/>
        <end position="148"/>
    </location>
</feature>
<dbReference type="EMBL" id="CVMT01000001">
    <property type="protein sequence ID" value="CRG83037.1"/>
    <property type="molecule type" value="Genomic_DNA"/>
</dbReference>
<dbReference type="Proteomes" id="UP000054383">
    <property type="component" value="Unassembled WGS sequence"/>
</dbReference>
<dbReference type="OrthoDB" id="5344325at2759"/>
<dbReference type="InterPro" id="IPR021858">
    <property type="entry name" value="Fun_TF"/>
</dbReference>
<dbReference type="OMA" id="YPSKCVY"/>
<dbReference type="PANTHER" id="PTHR38111:SF2">
    <property type="entry name" value="FINGER DOMAIN PROTEIN, PUTATIVE (AFU_ORTHOLOGUE AFUA_1G01560)-RELATED"/>
    <property type="match status" value="1"/>
</dbReference>
<feature type="region of interest" description="Disordered" evidence="5">
    <location>
        <begin position="1"/>
        <end position="20"/>
    </location>
</feature>
<dbReference type="GO" id="GO:0000981">
    <property type="term" value="F:DNA-binding transcription factor activity, RNA polymerase II-specific"/>
    <property type="evidence" value="ECO:0007669"/>
    <property type="project" value="InterPro"/>
</dbReference>
<dbReference type="InterPro" id="IPR001138">
    <property type="entry name" value="Zn2Cys6_DnaBD"/>
</dbReference>
<name>A0A0U1LJ51_TALIS</name>
<feature type="region of interest" description="Disordered" evidence="5">
    <location>
        <begin position="126"/>
        <end position="161"/>
    </location>
</feature>
<evidence type="ECO:0000256" key="2">
    <source>
        <dbReference type="ARBA" id="ARBA00023125"/>
    </source>
</evidence>
<reference evidence="7 8" key="1">
    <citation type="submission" date="2015-04" db="EMBL/GenBank/DDBJ databases">
        <authorList>
            <person name="Syromyatnikov M.Y."/>
            <person name="Popov V.N."/>
        </authorList>
    </citation>
    <scope>NUCLEOTIDE SEQUENCE [LARGE SCALE GENOMIC DNA]</scope>
    <source>
        <strain evidence="7">WF-38-12</strain>
    </source>
</reference>
<evidence type="ECO:0000313" key="7">
    <source>
        <dbReference type="EMBL" id="CRG83037.1"/>
    </source>
</evidence>
<dbReference type="SUPFAM" id="SSF57701">
    <property type="entry name" value="Zn2/Cys6 DNA-binding domain"/>
    <property type="match status" value="1"/>
</dbReference>
<feature type="domain" description="Zn(2)-C6 fungal-type" evidence="6">
    <location>
        <begin position="22"/>
        <end position="53"/>
    </location>
</feature>
<keyword evidence="4" id="KW-0539">Nucleus</keyword>
<accession>A0A0U1LJ51</accession>
<keyword evidence="3" id="KW-0804">Transcription</keyword>
<gene>
    <name evidence="7" type="ORF">PISL3812_00385</name>
</gene>
<dbReference type="PROSITE" id="PS50048">
    <property type="entry name" value="ZN2_CY6_FUNGAL_2"/>
    <property type="match status" value="1"/>
</dbReference>
<evidence type="ECO:0000256" key="3">
    <source>
        <dbReference type="ARBA" id="ARBA00023163"/>
    </source>
</evidence>
<dbReference type="InterPro" id="IPR053178">
    <property type="entry name" value="Osmoadaptation_assoc"/>
</dbReference>
<dbReference type="CDD" id="cd00067">
    <property type="entry name" value="GAL4"/>
    <property type="match status" value="1"/>
</dbReference>
<dbReference type="PROSITE" id="PS00463">
    <property type="entry name" value="ZN2_CY6_FUNGAL_1"/>
    <property type="match status" value="1"/>
</dbReference>
<dbReference type="PANTHER" id="PTHR38111">
    <property type="entry name" value="ZN(2)-C6 FUNGAL-TYPE DOMAIN-CONTAINING PROTEIN-RELATED"/>
    <property type="match status" value="1"/>
</dbReference>
<keyword evidence="2" id="KW-0238">DNA-binding</keyword>
<evidence type="ECO:0000313" key="8">
    <source>
        <dbReference type="Proteomes" id="UP000054383"/>
    </source>
</evidence>
<dbReference type="STRING" id="28573.A0A0U1LJ51"/>
<dbReference type="AlphaFoldDB" id="A0A0U1LJ51"/>
<protein>
    <recommendedName>
        <fullName evidence="6">Zn(2)-C6 fungal-type domain-containing protein</fullName>
    </recommendedName>
</protein>
<evidence type="ECO:0000256" key="4">
    <source>
        <dbReference type="ARBA" id="ARBA00023242"/>
    </source>
</evidence>
<dbReference type="Gene3D" id="4.10.240.10">
    <property type="entry name" value="Zn(2)-C6 fungal-type DNA-binding domain"/>
    <property type="match status" value="1"/>
</dbReference>
<organism evidence="7 8">
    <name type="scientific">Talaromyces islandicus</name>
    <name type="common">Penicillium islandicum</name>
    <dbReference type="NCBI Taxonomy" id="28573"/>
    <lineage>
        <taxon>Eukaryota</taxon>
        <taxon>Fungi</taxon>
        <taxon>Dikarya</taxon>
        <taxon>Ascomycota</taxon>
        <taxon>Pezizomycotina</taxon>
        <taxon>Eurotiomycetes</taxon>
        <taxon>Eurotiomycetidae</taxon>
        <taxon>Eurotiales</taxon>
        <taxon>Trichocomaceae</taxon>
        <taxon>Talaromyces</taxon>
        <taxon>Talaromyces sect. Islandici</taxon>
    </lineage>
</organism>
<keyword evidence="1" id="KW-0805">Transcription regulation</keyword>
<evidence type="ECO:0000259" key="6">
    <source>
        <dbReference type="PROSITE" id="PS50048"/>
    </source>
</evidence>
<dbReference type="Pfam" id="PF11951">
    <property type="entry name" value="Fungal_trans_2"/>
    <property type="match status" value="1"/>
</dbReference>
<keyword evidence="8" id="KW-1185">Reference proteome</keyword>
<sequence>MSDSGYGDEPKTKKPINRQSRSCRVCRLRKVKCDRVKPCHACCAHGHPSKCVYDSVPGEEDTQPISQAEEIRNLRNEIKELRTRISSQGEHESRSRKLAQLEKLFDAIRSAPADIVDGLVGNIRADRSRIPSGDNEETHLTAGSEKRLVMRSTSPWGSNSEDEEFSFIKWNSSVSSDSHSISSSSSGSSSASSISIDEDWCGPLSRFNSAKPMIDVFVQRFVDAFSPEVDIRSGRAGAIRAAADIRMFSPMISNAFDAVSLTFFGRSAQDPRVEAAGMKLYPRVLRSLQDALLDPERSRSEATLITVTLLLAFESIERTSTEGVVAHVKGAARLIQHRGPENHVHGIEHLFFCELRPYWVGVGLVERKPSFMAEEAWKTVPWSEGTTAKDLLHYLLDLVVEIPGLLGQHDELVAAQETQRFGKGELRVKQTKLWNSVAELTSQLLQWKIDYVDCYPGGGPVASSESQGRDTFPVFRCYDLRTMQIIEPPSLVYPDLRLVQTMCLYCSSRLILSTIDDRPEGAITLVEKYQLACDIARSLEYYVRRAPGNMINRLAFPVRVAWEAFPAGGPERQFMVQVFELVEKRHALRLWGSAMPELSARAPGSPP</sequence>
<evidence type="ECO:0000256" key="1">
    <source>
        <dbReference type="ARBA" id="ARBA00023015"/>
    </source>
</evidence>
<dbReference type="GO" id="GO:0003677">
    <property type="term" value="F:DNA binding"/>
    <property type="evidence" value="ECO:0007669"/>
    <property type="project" value="UniProtKB-KW"/>
</dbReference>
<dbReference type="SMART" id="SM00066">
    <property type="entry name" value="GAL4"/>
    <property type="match status" value="1"/>
</dbReference>
<evidence type="ECO:0000256" key="5">
    <source>
        <dbReference type="SAM" id="MobiDB-lite"/>
    </source>
</evidence>
<proteinExistence type="predicted"/>
<dbReference type="Pfam" id="PF00172">
    <property type="entry name" value="Zn_clus"/>
    <property type="match status" value="1"/>
</dbReference>
<dbReference type="GO" id="GO:0008270">
    <property type="term" value="F:zinc ion binding"/>
    <property type="evidence" value="ECO:0007669"/>
    <property type="project" value="InterPro"/>
</dbReference>